<sequence length="370" mass="37795">MHELGHAFGLSHPYDPPVTLPSAQQTQAYSVLGYGLINNAWVTVQNGVTSTSFVELSGPMLYDIAAIQYLYGPNMSWHAGNDTYSYDPATPFFECIWDAGGNDTISVARFTGGCTIDLREGAFSSVAIRSPNPQLNSSSYDGVNVLSIAYGAVIENAIGGAGADTLTGNPSNNRLQGGGGNDTIAGGAGTDTAVFSGARANYTITGSAAAGLTVRDNAGSDGTDTIREVERLAFSDRGVAFDTDGAAGRAVLLLNAVMGSASLQNRALVGTVISLMDGGASIQVLSDVLVRNGTMAQLAGGASSSALVTYLFRNVVGSEASATTVAALSALIDAGALTQGQFLWKVAELPVNAAKVGITGLAQSGIEFSV</sequence>
<evidence type="ECO:0000313" key="7">
    <source>
        <dbReference type="Proteomes" id="UP000596827"/>
    </source>
</evidence>
<evidence type="ECO:0000256" key="4">
    <source>
        <dbReference type="ARBA" id="ARBA00022737"/>
    </source>
</evidence>
<dbReference type="Pfam" id="PF00353">
    <property type="entry name" value="HemolysinCabind"/>
    <property type="match status" value="1"/>
</dbReference>
<dbReference type="Gene3D" id="3.40.390.10">
    <property type="entry name" value="Collagenase (Catalytic Domain)"/>
    <property type="match status" value="1"/>
</dbReference>
<protein>
    <submittedName>
        <fullName evidence="6">M10 family metallopeptidase C-terminal domain-containing protein</fullName>
    </submittedName>
</protein>
<evidence type="ECO:0000256" key="1">
    <source>
        <dbReference type="ARBA" id="ARBA00001913"/>
    </source>
</evidence>
<evidence type="ECO:0000259" key="5">
    <source>
        <dbReference type="Pfam" id="PF08548"/>
    </source>
</evidence>
<reference evidence="6" key="1">
    <citation type="submission" date="2020-08" db="EMBL/GenBank/DDBJ databases">
        <title>Ramlibacter sp. GTP1 16S ribosomal RNA gene genome sequencing and assembly.</title>
        <authorList>
            <person name="Kang M."/>
        </authorList>
    </citation>
    <scope>NUCLEOTIDE SEQUENCE</scope>
    <source>
        <strain evidence="6">GTP1</strain>
    </source>
</reference>
<organism evidence="6 7">
    <name type="scientific">Ramlibacter albus</name>
    <dbReference type="NCBI Taxonomy" id="2079448"/>
    <lineage>
        <taxon>Bacteria</taxon>
        <taxon>Pseudomonadati</taxon>
        <taxon>Pseudomonadota</taxon>
        <taxon>Betaproteobacteria</taxon>
        <taxon>Burkholderiales</taxon>
        <taxon>Comamonadaceae</taxon>
        <taxon>Ramlibacter</taxon>
    </lineage>
</organism>
<name>A0A923S4V4_9BURK</name>
<dbReference type="SUPFAM" id="SSF55486">
    <property type="entry name" value="Metalloproteases ('zincins'), catalytic domain"/>
    <property type="match status" value="1"/>
</dbReference>
<proteinExistence type="predicted"/>
<evidence type="ECO:0000256" key="2">
    <source>
        <dbReference type="ARBA" id="ARBA00004613"/>
    </source>
</evidence>
<dbReference type="SUPFAM" id="SSF51120">
    <property type="entry name" value="beta-Roll"/>
    <property type="match status" value="1"/>
</dbReference>
<dbReference type="GO" id="GO:0005615">
    <property type="term" value="C:extracellular space"/>
    <property type="evidence" value="ECO:0007669"/>
    <property type="project" value="InterPro"/>
</dbReference>
<dbReference type="InterPro" id="IPR011049">
    <property type="entry name" value="Serralysin-like_metalloprot_C"/>
</dbReference>
<dbReference type="PRINTS" id="PR00313">
    <property type="entry name" value="CABNDNGRPT"/>
</dbReference>
<keyword evidence="7" id="KW-1185">Reference proteome</keyword>
<dbReference type="Pfam" id="PF08548">
    <property type="entry name" value="Peptidase_M10_C"/>
    <property type="match status" value="1"/>
</dbReference>
<comment type="cofactor">
    <cofactor evidence="1">
        <name>Ca(2+)</name>
        <dbReference type="ChEBI" id="CHEBI:29108"/>
    </cofactor>
</comment>
<keyword evidence="4" id="KW-0677">Repeat</keyword>
<comment type="subcellular location">
    <subcellularLocation>
        <location evidence="2">Secreted</location>
    </subcellularLocation>
</comment>
<dbReference type="InterPro" id="IPR024079">
    <property type="entry name" value="MetalloPept_cat_dom_sf"/>
</dbReference>
<evidence type="ECO:0000313" key="6">
    <source>
        <dbReference type="EMBL" id="MBC5767915.1"/>
    </source>
</evidence>
<dbReference type="InterPro" id="IPR013858">
    <property type="entry name" value="Peptidase_M10B_C"/>
</dbReference>
<dbReference type="Gene3D" id="2.150.10.10">
    <property type="entry name" value="Serralysin-like metalloprotease, C-terminal"/>
    <property type="match status" value="1"/>
</dbReference>
<dbReference type="GO" id="GO:0008237">
    <property type="term" value="F:metallopeptidase activity"/>
    <property type="evidence" value="ECO:0007669"/>
    <property type="project" value="InterPro"/>
</dbReference>
<gene>
    <name evidence="6" type="ORF">H8R02_25860</name>
</gene>
<dbReference type="InterPro" id="IPR001343">
    <property type="entry name" value="Hemolysn_Ca-bd"/>
</dbReference>
<dbReference type="AlphaFoldDB" id="A0A923S4V4"/>
<evidence type="ECO:0000256" key="3">
    <source>
        <dbReference type="ARBA" id="ARBA00022525"/>
    </source>
</evidence>
<keyword evidence="3" id="KW-0964">Secreted</keyword>
<accession>A0A923S4V4</accession>
<dbReference type="Proteomes" id="UP000596827">
    <property type="component" value="Unassembled WGS sequence"/>
</dbReference>
<dbReference type="GO" id="GO:0005509">
    <property type="term" value="F:calcium ion binding"/>
    <property type="evidence" value="ECO:0007669"/>
    <property type="project" value="InterPro"/>
</dbReference>
<dbReference type="EMBL" id="JACORU010000013">
    <property type="protein sequence ID" value="MBC5767915.1"/>
    <property type="molecule type" value="Genomic_DNA"/>
</dbReference>
<comment type="caution">
    <text evidence="6">The sequence shown here is derived from an EMBL/GenBank/DDBJ whole genome shotgun (WGS) entry which is preliminary data.</text>
</comment>
<feature type="domain" description="Peptidase M10 serralysin C-terminal" evidence="5">
    <location>
        <begin position="81"/>
        <end position="200"/>
    </location>
</feature>